<evidence type="ECO:0000256" key="1">
    <source>
        <dbReference type="ARBA" id="ARBA00004123"/>
    </source>
</evidence>
<evidence type="ECO:0000256" key="2">
    <source>
        <dbReference type="ARBA" id="ARBA00010313"/>
    </source>
</evidence>
<dbReference type="AlphaFoldDB" id="A0A1S8WVE5"/>
<organism evidence="6 7">
    <name type="scientific">Opisthorchis viverrini</name>
    <name type="common">Southeast Asian liver fluke</name>
    <dbReference type="NCBI Taxonomy" id="6198"/>
    <lineage>
        <taxon>Eukaryota</taxon>
        <taxon>Metazoa</taxon>
        <taxon>Spiralia</taxon>
        <taxon>Lophotrochozoa</taxon>
        <taxon>Platyhelminthes</taxon>
        <taxon>Trematoda</taxon>
        <taxon>Digenea</taxon>
        <taxon>Opisthorchiida</taxon>
        <taxon>Opisthorchiata</taxon>
        <taxon>Opisthorchiidae</taxon>
        <taxon>Opisthorchis</taxon>
    </lineage>
</organism>
<comment type="subcellular location">
    <subcellularLocation>
        <location evidence="1">Nucleus</location>
    </subcellularLocation>
</comment>
<evidence type="ECO:0000313" key="6">
    <source>
        <dbReference type="EMBL" id="OON18394.1"/>
    </source>
</evidence>
<proteinExistence type="inferred from homology"/>
<dbReference type="GO" id="GO:0005634">
    <property type="term" value="C:nucleus"/>
    <property type="evidence" value="ECO:0007669"/>
    <property type="project" value="UniProtKB-SubCell"/>
</dbReference>
<keyword evidence="5" id="KW-0539">Nucleus</keyword>
<evidence type="ECO:0000313" key="7">
    <source>
        <dbReference type="Proteomes" id="UP000243686"/>
    </source>
</evidence>
<evidence type="ECO:0000256" key="4">
    <source>
        <dbReference type="ARBA" id="ARBA00023187"/>
    </source>
</evidence>
<reference evidence="6 7" key="1">
    <citation type="submission" date="2015-03" db="EMBL/GenBank/DDBJ databases">
        <title>Draft genome of the nematode, Opisthorchis viverrini.</title>
        <authorList>
            <person name="Mitreva M."/>
        </authorList>
    </citation>
    <scope>NUCLEOTIDE SEQUENCE [LARGE SCALE GENOMIC DNA]</scope>
    <source>
        <strain evidence="6">Khon Kaen</strain>
    </source>
</reference>
<dbReference type="GO" id="GO:0006397">
    <property type="term" value="P:mRNA processing"/>
    <property type="evidence" value="ECO:0007669"/>
    <property type="project" value="UniProtKB-KW"/>
</dbReference>
<evidence type="ECO:0000256" key="5">
    <source>
        <dbReference type="ARBA" id="ARBA00023242"/>
    </source>
</evidence>
<keyword evidence="3" id="KW-0507">mRNA processing</keyword>
<gene>
    <name evidence="6" type="ORF">X801_05752</name>
</gene>
<dbReference type="GO" id="GO:0016556">
    <property type="term" value="P:mRNA modification"/>
    <property type="evidence" value="ECO:0007669"/>
    <property type="project" value="InterPro"/>
</dbReference>
<dbReference type="PANTHER" id="PTHR15217:SF0">
    <property type="entry name" value="PRE-MRNA-SPLICING REGULATOR WTAP"/>
    <property type="match status" value="1"/>
</dbReference>
<dbReference type="PANTHER" id="PTHR15217">
    <property type="entry name" value="WILMS' TUMOR 1-ASSOCIATING PROTEIN"/>
    <property type="match status" value="1"/>
</dbReference>
<keyword evidence="4" id="KW-0508">mRNA splicing</keyword>
<comment type="similarity">
    <text evidence="2">Belongs to the fl(2)d family.</text>
</comment>
<dbReference type="Proteomes" id="UP000243686">
    <property type="component" value="Unassembled WGS sequence"/>
</dbReference>
<dbReference type="InterPro" id="IPR033757">
    <property type="entry name" value="WTAP"/>
</dbReference>
<sequence length="103" mass="11770">MAAHQTNGDESQNGKRIVMRVRALEQENEELANVRHTGQKARLETEISLRQKFREGLKLTGLDMKFLIEGVENETEFIGNSLFVWQHRLNLAKATARTHKLAA</sequence>
<evidence type="ECO:0000256" key="3">
    <source>
        <dbReference type="ARBA" id="ARBA00022664"/>
    </source>
</evidence>
<dbReference type="EMBL" id="KV894225">
    <property type="protein sequence ID" value="OON18394.1"/>
    <property type="molecule type" value="Genomic_DNA"/>
</dbReference>
<dbReference type="Pfam" id="PF17098">
    <property type="entry name" value="Wtap"/>
    <property type="match status" value="1"/>
</dbReference>
<accession>A0A1S8WVE5</accession>
<name>A0A1S8WVE5_OPIVI</name>
<protein>
    <submittedName>
        <fullName evidence="6">Uncharacterized protein</fullName>
    </submittedName>
</protein>
<dbReference type="GO" id="GO:0008380">
    <property type="term" value="P:RNA splicing"/>
    <property type="evidence" value="ECO:0007669"/>
    <property type="project" value="UniProtKB-KW"/>
</dbReference>
<dbReference type="GO" id="GO:0000381">
    <property type="term" value="P:regulation of alternative mRNA splicing, via spliceosome"/>
    <property type="evidence" value="ECO:0007669"/>
    <property type="project" value="InterPro"/>
</dbReference>
<keyword evidence="7" id="KW-1185">Reference proteome</keyword>